<keyword evidence="2" id="KW-1185">Reference proteome</keyword>
<organism evidence="1 2">
    <name type="scientific">Armillaria gallica</name>
    <name type="common">Bulbous honey fungus</name>
    <name type="synonym">Armillaria bulbosa</name>
    <dbReference type="NCBI Taxonomy" id="47427"/>
    <lineage>
        <taxon>Eukaryota</taxon>
        <taxon>Fungi</taxon>
        <taxon>Dikarya</taxon>
        <taxon>Basidiomycota</taxon>
        <taxon>Agaricomycotina</taxon>
        <taxon>Agaricomycetes</taxon>
        <taxon>Agaricomycetidae</taxon>
        <taxon>Agaricales</taxon>
        <taxon>Marasmiineae</taxon>
        <taxon>Physalacriaceae</taxon>
        <taxon>Armillaria</taxon>
    </lineage>
</organism>
<evidence type="ECO:0000313" key="1">
    <source>
        <dbReference type="EMBL" id="PBK91889.1"/>
    </source>
</evidence>
<proteinExistence type="predicted"/>
<dbReference type="EMBL" id="KZ293660">
    <property type="protein sequence ID" value="PBK91889.1"/>
    <property type="molecule type" value="Genomic_DNA"/>
</dbReference>
<accession>A0A2H3D9J2</accession>
<protein>
    <submittedName>
        <fullName evidence="1">Uncharacterized protein</fullName>
    </submittedName>
</protein>
<dbReference type="InParanoid" id="A0A2H3D9J2"/>
<name>A0A2H3D9J2_ARMGA</name>
<gene>
    <name evidence="1" type="ORF">ARMGADRAFT_1031361</name>
</gene>
<reference evidence="2" key="1">
    <citation type="journal article" date="2017" name="Nat. Ecol. Evol.">
        <title>Genome expansion and lineage-specific genetic innovations in the forest pathogenic fungi Armillaria.</title>
        <authorList>
            <person name="Sipos G."/>
            <person name="Prasanna A.N."/>
            <person name="Walter M.C."/>
            <person name="O'Connor E."/>
            <person name="Balint B."/>
            <person name="Krizsan K."/>
            <person name="Kiss B."/>
            <person name="Hess J."/>
            <person name="Varga T."/>
            <person name="Slot J."/>
            <person name="Riley R."/>
            <person name="Boka B."/>
            <person name="Rigling D."/>
            <person name="Barry K."/>
            <person name="Lee J."/>
            <person name="Mihaltcheva S."/>
            <person name="LaButti K."/>
            <person name="Lipzen A."/>
            <person name="Waldron R."/>
            <person name="Moloney N.M."/>
            <person name="Sperisen C."/>
            <person name="Kredics L."/>
            <person name="Vagvoelgyi C."/>
            <person name="Patrignani A."/>
            <person name="Fitzpatrick D."/>
            <person name="Nagy I."/>
            <person name="Doyle S."/>
            <person name="Anderson J.B."/>
            <person name="Grigoriev I.V."/>
            <person name="Gueldener U."/>
            <person name="Muensterkoetter M."/>
            <person name="Nagy L.G."/>
        </authorList>
    </citation>
    <scope>NUCLEOTIDE SEQUENCE [LARGE SCALE GENOMIC DNA]</scope>
    <source>
        <strain evidence="2">Ar21-2</strain>
    </source>
</reference>
<sequence>MIKADIIRSTGVATACINEYHSFVQNNKTDGSLLKFPFAADTYEYTVNVAGTETSHTFDRDEVYYCQCGGQLTSEENLTKERIEQVMEDITVPVKTSPEIKGKILGQFWNIDTEYPAVSSSQSFLQGDWSRCQHSRGSLSSLAVNNIHVTPSDGHRIQFTSDFSLDSWPFW</sequence>
<evidence type="ECO:0000313" key="2">
    <source>
        <dbReference type="Proteomes" id="UP000217790"/>
    </source>
</evidence>
<dbReference type="Proteomes" id="UP000217790">
    <property type="component" value="Unassembled WGS sequence"/>
</dbReference>
<dbReference type="AlphaFoldDB" id="A0A2H3D9J2"/>